<name>A0A2S7F812_CLOBU</name>
<keyword evidence="1" id="KW-1133">Transmembrane helix</keyword>
<feature type="transmembrane region" description="Helical" evidence="1">
    <location>
        <begin position="161"/>
        <end position="180"/>
    </location>
</feature>
<accession>A0A2S7F812</accession>
<keyword evidence="1" id="KW-0812">Transmembrane</keyword>
<evidence type="ECO:0000259" key="2">
    <source>
        <dbReference type="Pfam" id="PF07885"/>
    </source>
</evidence>
<evidence type="ECO:0000313" key="3">
    <source>
        <dbReference type="EMBL" id="PPV12996.1"/>
    </source>
</evidence>
<proteinExistence type="predicted"/>
<feature type="transmembrane region" description="Helical" evidence="1">
    <location>
        <begin position="88"/>
        <end position="115"/>
    </location>
</feature>
<gene>
    <name evidence="3" type="ORF">AWN73_04355</name>
</gene>
<comment type="caution">
    <text evidence="3">The sequence shown here is derived from an EMBL/GenBank/DDBJ whole genome shotgun (WGS) entry which is preliminary data.</text>
</comment>
<feature type="transmembrane region" description="Helical" evidence="1">
    <location>
        <begin position="241"/>
        <end position="262"/>
    </location>
</feature>
<dbReference type="Pfam" id="PF07885">
    <property type="entry name" value="Ion_trans_2"/>
    <property type="match status" value="1"/>
</dbReference>
<feature type="domain" description="Potassium channel" evidence="2">
    <location>
        <begin position="218"/>
        <end position="290"/>
    </location>
</feature>
<feature type="transmembrane region" description="Helical" evidence="1">
    <location>
        <begin position="136"/>
        <end position="155"/>
    </location>
</feature>
<reference evidence="3 4" key="1">
    <citation type="submission" date="2016-01" db="EMBL/GenBank/DDBJ databases">
        <title>Characterization of the Clostridium difficile lineages that are prevalent in Hong Kong and China.</title>
        <authorList>
            <person name="Kwok J.S.-L."/>
            <person name="Lam W.-Y."/>
            <person name="Ip M."/>
            <person name="Chan T.-F."/>
            <person name="Hawkey P.M."/>
            <person name="Tsui S.K.-W."/>
        </authorList>
    </citation>
    <scope>NUCLEOTIDE SEQUENCE [LARGE SCALE GENOMIC DNA]</scope>
    <source>
        <strain evidence="3 4">300064</strain>
    </source>
</reference>
<dbReference type="RefSeq" id="WP_043662561.1">
    <property type="nucleotide sequence ID" value="NZ_JSEG01000004.1"/>
</dbReference>
<feature type="transmembrane region" description="Helical" evidence="1">
    <location>
        <begin position="61"/>
        <end position="82"/>
    </location>
</feature>
<keyword evidence="1" id="KW-0472">Membrane</keyword>
<sequence length="295" mass="33611">MGKLVMIIATLIIILIVAIRNIYYKKILKGFKILIIEITHYYLGLFKDITRTSIGSILQTSLLILAQIFMSFNVISAVSIYINFSSNYLINLIIKIIIIIAIIFMLYLAVGYVLLSSSMIFKLLSKVEDSNIKYDLLISYFVLNTYFTVLIVFPKQFEECYFIGLIGVAICYMMNLRVLIKIIKNPEHINIHLEKYRNFKSTTTLAILILIMMILNLFLAVCFINSADINSYTGNPNNFDLFYYTIITFTTIGYGDIVPVTVLAKIMSIIISTTSVVCITIFLSSVLSFNSKKNK</sequence>
<feature type="transmembrane region" description="Helical" evidence="1">
    <location>
        <begin position="201"/>
        <end position="221"/>
    </location>
</feature>
<dbReference type="Gene3D" id="1.10.287.70">
    <property type="match status" value="1"/>
</dbReference>
<evidence type="ECO:0000256" key="1">
    <source>
        <dbReference type="SAM" id="Phobius"/>
    </source>
</evidence>
<dbReference type="InterPro" id="IPR013099">
    <property type="entry name" value="K_chnl_dom"/>
</dbReference>
<feature type="transmembrane region" description="Helical" evidence="1">
    <location>
        <begin position="269"/>
        <end position="289"/>
    </location>
</feature>
<dbReference type="EMBL" id="LRDH01000129">
    <property type="protein sequence ID" value="PPV12996.1"/>
    <property type="molecule type" value="Genomic_DNA"/>
</dbReference>
<evidence type="ECO:0000313" key="4">
    <source>
        <dbReference type="Proteomes" id="UP000238081"/>
    </source>
</evidence>
<dbReference type="Proteomes" id="UP000238081">
    <property type="component" value="Unassembled WGS sequence"/>
</dbReference>
<dbReference type="AlphaFoldDB" id="A0A2S7F812"/>
<protein>
    <submittedName>
        <fullName evidence="3">Ion channel protein</fullName>
    </submittedName>
</protein>
<dbReference type="SUPFAM" id="SSF81324">
    <property type="entry name" value="Voltage-gated potassium channels"/>
    <property type="match status" value="1"/>
</dbReference>
<feature type="transmembrane region" description="Helical" evidence="1">
    <location>
        <begin position="6"/>
        <end position="23"/>
    </location>
</feature>
<organism evidence="3 4">
    <name type="scientific">Clostridium butyricum</name>
    <dbReference type="NCBI Taxonomy" id="1492"/>
    <lineage>
        <taxon>Bacteria</taxon>
        <taxon>Bacillati</taxon>
        <taxon>Bacillota</taxon>
        <taxon>Clostridia</taxon>
        <taxon>Eubacteriales</taxon>
        <taxon>Clostridiaceae</taxon>
        <taxon>Clostridium</taxon>
    </lineage>
</organism>